<feature type="domain" description="LTD" evidence="3">
    <location>
        <begin position="91"/>
        <end position="193"/>
    </location>
</feature>
<feature type="compositionally biased region" description="Low complexity" evidence="1">
    <location>
        <begin position="269"/>
        <end position="280"/>
    </location>
</feature>
<dbReference type="STRING" id="1802424.A2480_01570"/>
<feature type="region of interest" description="Disordered" evidence="1">
    <location>
        <begin position="48"/>
        <end position="97"/>
    </location>
</feature>
<dbReference type="SUPFAM" id="SSF74853">
    <property type="entry name" value="Lamin A/C globular tail domain"/>
    <property type="match status" value="2"/>
</dbReference>
<feature type="domain" description="LTD" evidence="3">
    <location>
        <begin position="271"/>
        <end position="378"/>
    </location>
</feature>
<evidence type="ECO:0000313" key="4">
    <source>
        <dbReference type="EMBL" id="OGM01583.1"/>
    </source>
</evidence>
<dbReference type="Proteomes" id="UP000176988">
    <property type="component" value="Unassembled WGS sequence"/>
</dbReference>
<feature type="compositionally biased region" description="Acidic residues" evidence="1">
    <location>
        <begin position="239"/>
        <end position="268"/>
    </location>
</feature>
<comment type="caution">
    <text evidence="4">The sequence shown here is derived from an EMBL/GenBank/DDBJ whole genome shotgun (WGS) entry which is preliminary data.</text>
</comment>
<feature type="compositionally biased region" description="Low complexity" evidence="1">
    <location>
        <begin position="86"/>
        <end position="97"/>
    </location>
</feature>
<reference evidence="4 5" key="1">
    <citation type="journal article" date="2016" name="Nat. Commun.">
        <title>Thousands of microbial genomes shed light on interconnected biogeochemical processes in an aquifer system.</title>
        <authorList>
            <person name="Anantharaman K."/>
            <person name="Brown C.T."/>
            <person name="Hug L.A."/>
            <person name="Sharon I."/>
            <person name="Castelle C.J."/>
            <person name="Probst A.J."/>
            <person name="Thomas B.C."/>
            <person name="Singh A."/>
            <person name="Wilkins M.J."/>
            <person name="Karaoz U."/>
            <person name="Brodie E.L."/>
            <person name="Williams K.H."/>
            <person name="Hubbard S.S."/>
            <person name="Banfield J.F."/>
        </authorList>
    </citation>
    <scope>NUCLEOTIDE SEQUENCE [LARGE SCALE GENOMIC DNA]</scope>
</reference>
<feature type="region of interest" description="Disordered" evidence="1">
    <location>
        <begin position="365"/>
        <end position="423"/>
    </location>
</feature>
<dbReference type="Gene3D" id="2.60.40.1260">
    <property type="entry name" value="Lamin Tail domain"/>
    <property type="match status" value="2"/>
</dbReference>
<evidence type="ECO:0000256" key="2">
    <source>
        <dbReference type="SAM" id="Phobius"/>
    </source>
</evidence>
<feature type="compositionally biased region" description="Acidic residues" evidence="1">
    <location>
        <begin position="413"/>
        <end position="423"/>
    </location>
</feature>
<dbReference type="PROSITE" id="PS51841">
    <property type="entry name" value="LTD"/>
    <property type="match status" value="2"/>
</dbReference>
<dbReference type="Pfam" id="PF00932">
    <property type="entry name" value="LTD"/>
    <property type="match status" value="2"/>
</dbReference>
<dbReference type="InterPro" id="IPR001322">
    <property type="entry name" value="Lamin_tail_dom"/>
</dbReference>
<proteinExistence type="predicted"/>
<sequence length="678" mass="70674">MLLAPLAAPTDALASEISCGQNQSTCSCCVCICQCGCLNSGGGGSTECANTDDTTSTTTSDEDTQTEDSSSDTETATTETDDTASDNEAGSGAAADSSANLRLNELFPNPVGTDVNGEFIELTNLGDEVAQLTGWLIRDGKGKTFALPEGLIEAGGQADFPYSQTKLTLVNSGGSLELIAPDGSVRDSVNYPESEEGQSFARSGSDWFWTVTPTPGAVNVIATKNEDEATDTTTGSETDTADDSADEVADSATEETTDEAAAETESDSTEGSATETTEATTANVVLSEFLPDPIGDDTTGEWIELQNLDMSEADLTGWLLDDMEGGSSPFELDGLTISGGGYLMLARPITKLALNNDADSVRLIRPDGSVADQTSYDDTNEGESLARGEDGWFRTDSPTPGAENILPTTVSGDETDSSAGDEDEIAATEELPIISIEQAHDVPNETWVRVGGVVTMPFGVIGQTIFSLRDTDSDYGATVRVYGSDLPELQVGDVVIVGGTIRRRDSGELRIDTSGPNPVVVTGWSDQLNAPIVRLEEIDGTGAGLAVTVNGIVTDVGDGWFILTDESAEHEIKVELPADSSLIVTAGSPVSVRGIVRVQRSVVALTVLDSDDLTVESTEGELVTAETDTSDGTSYSTDEDSSDAGGYLPFIAVGALGAGGAAYRGLRRGNLLSKKMRT</sequence>
<name>A0A1F7WFJ6_9BACT</name>
<evidence type="ECO:0000313" key="5">
    <source>
        <dbReference type="Proteomes" id="UP000176988"/>
    </source>
</evidence>
<gene>
    <name evidence="4" type="ORF">A2480_01570</name>
</gene>
<organism evidence="4 5">
    <name type="scientific">Candidatus Uhrbacteria bacterium RIFOXYC2_FULL_47_19</name>
    <dbReference type="NCBI Taxonomy" id="1802424"/>
    <lineage>
        <taxon>Bacteria</taxon>
        <taxon>Candidatus Uhriibacteriota</taxon>
    </lineage>
</organism>
<evidence type="ECO:0000256" key="1">
    <source>
        <dbReference type="SAM" id="MobiDB-lite"/>
    </source>
</evidence>
<keyword evidence="2" id="KW-1133">Transmembrane helix</keyword>
<feature type="transmembrane region" description="Helical" evidence="2">
    <location>
        <begin position="646"/>
        <end position="666"/>
    </location>
</feature>
<keyword evidence="2" id="KW-0472">Membrane</keyword>
<protein>
    <recommendedName>
        <fullName evidence="3">LTD domain-containing protein</fullName>
    </recommendedName>
</protein>
<feature type="compositionally biased region" description="Basic and acidic residues" evidence="1">
    <location>
        <begin position="384"/>
        <end position="393"/>
    </location>
</feature>
<feature type="compositionally biased region" description="Acidic residues" evidence="1">
    <location>
        <begin position="60"/>
        <end position="71"/>
    </location>
</feature>
<accession>A0A1F7WFJ6</accession>
<dbReference type="InterPro" id="IPR036415">
    <property type="entry name" value="Lamin_tail_dom_sf"/>
</dbReference>
<evidence type="ECO:0000259" key="3">
    <source>
        <dbReference type="PROSITE" id="PS51841"/>
    </source>
</evidence>
<feature type="region of interest" description="Disordered" evidence="1">
    <location>
        <begin position="219"/>
        <end position="280"/>
    </location>
</feature>
<dbReference type="AlphaFoldDB" id="A0A1F7WFJ6"/>
<keyword evidence="2" id="KW-0812">Transmembrane</keyword>
<dbReference type="EMBL" id="MGFG01000004">
    <property type="protein sequence ID" value="OGM01583.1"/>
    <property type="molecule type" value="Genomic_DNA"/>
</dbReference>
<feature type="region of interest" description="Disordered" evidence="1">
    <location>
        <begin position="616"/>
        <end position="642"/>
    </location>
</feature>